<dbReference type="Proteomes" id="UP000789706">
    <property type="component" value="Unassembled WGS sequence"/>
</dbReference>
<reference evidence="1" key="1">
    <citation type="submission" date="2021-06" db="EMBL/GenBank/DDBJ databases">
        <authorList>
            <person name="Kallberg Y."/>
            <person name="Tangrot J."/>
            <person name="Rosling A."/>
        </authorList>
    </citation>
    <scope>NUCLEOTIDE SEQUENCE</scope>
    <source>
        <strain evidence="1">AZ414A</strain>
    </source>
</reference>
<dbReference type="AlphaFoldDB" id="A0A9N9B2Q0"/>
<name>A0A9N9B2Q0_9GLOM</name>
<comment type="caution">
    <text evidence="1">The sequence shown here is derived from an EMBL/GenBank/DDBJ whole genome shotgun (WGS) entry which is preliminary data.</text>
</comment>
<gene>
    <name evidence="1" type="ORF">DEBURN_LOCUS6987</name>
</gene>
<protein>
    <submittedName>
        <fullName evidence="1">3979_t:CDS:1</fullName>
    </submittedName>
</protein>
<dbReference type="OrthoDB" id="2436378at2759"/>
<sequence>MFLLTTNINFRSNKNSKFTHVPFPENQEIPETLDTEEYISVSPSTLPAILQDEHTSRIVIRTMKECTFQGNPGLVIQWDDKGFNDVQTAPGCRNGVPGQMKLAIINHLVRNGAVDVFGLNLVFMFRNPEVFADCEITIPE</sequence>
<proteinExistence type="predicted"/>
<organism evidence="1 2">
    <name type="scientific">Diversispora eburnea</name>
    <dbReference type="NCBI Taxonomy" id="1213867"/>
    <lineage>
        <taxon>Eukaryota</taxon>
        <taxon>Fungi</taxon>
        <taxon>Fungi incertae sedis</taxon>
        <taxon>Mucoromycota</taxon>
        <taxon>Glomeromycotina</taxon>
        <taxon>Glomeromycetes</taxon>
        <taxon>Diversisporales</taxon>
        <taxon>Diversisporaceae</taxon>
        <taxon>Diversispora</taxon>
    </lineage>
</organism>
<dbReference type="EMBL" id="CAJVPK010000780">
    <property type="protein sequence ID" value="CAG8548639.1"/>
    <property type="molecule type" value="Genomic_DNA"/>
</dbReference>
<evidence type="ECO:0000313" key="2">
    <source>
        <dbReference type="Proteomes" id="UP000789706"/>
    </source>
</evidence>
<keyword evidence="2" id="KW-1185">Reference proteome</keyword>
<accession>A0A9N9B2Q0</accession>
<evidence type="ECO:0000313" key="1">
    <source>
        <dbReference type="EMBL" id="CAG8548639.1"/>
    </source>
</evidence>